<dbReference type="SUPFAM" id="SSF50249">
    <property type="entry name" value="Nucleic acid-binding proteins"/>
    <property type="match status" value="2"/>
</dbReference>
<organism evidence="5 6">
    <name type="scientific">Streptomyces sannanensis</name>
    <dbReference type="NCBI Taxonomy" id="285536"/>
    <lineage>
        <taxon>Bacteria</taxon>
        <taxon>Bacillati</taxon>
        <taxon>Actinomycetota</taxon>
        <taxon>Actinomycetes</taxon>
        <taxon>Kitasatosporales</taxon>
        <taxon>Streptomycetaceae</taxon>
        <taxon>Streptomyces</taxon>
    </lineage>
</organism>
<evidence type="ECO:0000256" key="3">
    <source>
        <dbReference type="ARBA" id="ARBA00023274"/>
    </source>
</evidence>
<dbReference type="Gene3D" id="2.40.50.140">
    <property type="entry name" value="Nucleic acid-binding proteins"/>
    <property type="match status" value="2"/>
</dbReference>
<feature type="domain" description="S1 motif" evidence="4">
    <location>
        <begin position="70"/>
        <end position="142"/>
    </location>
</feature>
<keyword evidence="2" id="KW-0689">Ribosomal protein</keyword>
<comment type="similarity">
    <text evidence="1">Belongs to the bacterial ribosomal protein bS1 family.</text>
</comment>
<keyword evidence="6" id="KW-1185">Reference proteome</keyword>
<sequence length="149" mass="16593">MTFVDIGGFTAVINVPELSWRRFDHPSDVVAVGQEISAEILDVDLVRERVPLSLKALQEDPMPQFIQQVGQITNGVVTKIVPFGAFVRIEDREDGLEGLVHLTELAEGQVDRPEDVVQVGDSLTVKILDVDLPRRRITLSHLQARRGEC</sequence>
<dbReference type="InterPro" id="IPR003029">
    <property type="entry name" value="S1_domain"/>
</dbReference>
<proteinExistence type="inferred from homology"/>
<dbReference type="EMBL" id="BAAAYL010000001">
    <property type="protein sequence ID" value="GAA3377025.1"/>
    <property type="molecule type" value="Genomic_DNA"/>
</dbReference>
<accession>A0ABP6SII4</accession>
<dbReference type="PROSITE" id="PS50126">
    <property type="entry name" value="S1"/>
    <property type="match status" value="2"/>
</dbReference>
<dbReference type="Pfam" id="PF00575">
    <property type="entry name" value="S1"/>
    <property type="match status" value="2"/>
</dbReference>
<feature type="domain" description="S1 motif" evidence="4">
    <location>
        <begin position="1"/>
        <end position="55"/>
    </location>
</feature>
<evidence type="ECO:0000313" key="6">
    <source>
        <dbReference type="Proteomes" id="UP001499990"/>
    </source>
</evidence>
<dbReference type="InterPro" id="IPR012340">
    <property type="entry name" value="NA-bd_OB-fold"/>
</dbReference>
<keyword evidence="3" id="KW-0687">Ribonucleoprotein</keyword>
<comment type="caution">
    <text evidence="5">The sequence shown here is derived from an EMBL/GenBank/DDBJ whole genome shotgun (WGS) entry which is preliminary data.</text>
</comment>
<protein>
    <recommendedName>
        <fullName evidence="4">S1 motif domain-containing protein</fullName>
    </recommendedName>
</protein>
<dbReference type="SMART" id="SM00316">
    <property type="entry name" value="S1"/>
    <property type="match status" value="2"/>
</dbReference>
<dbReference type="InterPro" id="IPR050437">
    <property type="entry name" value="Ribos_protein_bS1-like"/>
</dbReference>
<evidence type="ECO:0000256" key="2">
    <source>
        <dbReference type="ARBA" id="ARBA00022980"/>
    </source>
</evidence>
<reference evidence="6" key="1">
    <citation type="journal article" date="2019" name="Int. J. Syst. Evol. Microbiol.">
        <title>The Global Catalogue of Microorganisms (GCM) 10K type strain sequencing project: providing services to taxonomists for standard genome sequencing and annotation.</title>
        <authorList>
            <consortium name="The Broad Institute Genomics Platform"/>
            <consortium name="The Broad Institute Genome Sequencing Center for Infectious Disease"/>
            <person name="Wu L."/>
            <person name="Ma J."/>
        </authorList>
    </citation>
    <scope>NUCLEOTIDE SEQUENCE [LARGE SCALE GENOMIC DNA]</scope>
    <source>
        <strain evidence="6">JCM 9651</strain>
    </source>
</reference>
<evidence type="ECO:0000259" key="4">
    <source>
        <dbReference type="PROSITE" id="PS50126"/>
    </source>
</evidence>
<dbReference type="Proteomes" id="UP001499990">
    <property type="component" value="Unassembled WGS sequence"/>
</dbReference>
<dbReference type="PANTHER" id="PTHR10724">
    <property type="entry name" value="30S RIBOSOMAL PROTEIN S1"/>
    <property type="match status" value="1"/>
</dbReference>
<dbReference type="PANTHER" id="PTHR10724:SF7">
    <property type="entry name" value="SMALL RIBOSOMAL SUBUNIT PROTEIN BS1C"/>
    <property type="match status" value="1"/>
</dbReference>
<gene>
    <name evidence="5" type="ORF">GCM10020367_51040</name>
</gene>
<evidence type="ECO:0000313" key="5">
    <source>
        <dbReference type="EMBL" id="GAA3377025.1"/>
    </source>
</evidence>
<evidence type="ECO:0000256" key="1">
    <source>
        <dbReference type="ARBA" id="ARBA00006767"/>
    </source>
</evidence>
<dbReference type="InterPro" id="IPR035104">
    <property type="entry name" value="Ribosomal_protein_S1-like"/>
</dbReference>
<dbReference type="PRINTS" id="PR00681">
    <property type="entry name" value="RIBOSOMALS1"/>
</dbReference>
<name>A0ABP6SII4_9ACTN</name>